<evidence type="ECO:0000313" key="8">
    <source>
        <dbReference type="Proteomes" id="UP001320420"/>
    </source>
</evidence>
<accession>A0AAN9UQD3</accession>
<feature type="transmembrane region" description="Helical" evidence="5">
    <location>
        <begin position="116"/>
        <end position="137"/>
    </location>
</feature>
<dbReference type="PROSITE" id="PS50850">
    <property type="entry name" value="MFS"/>
    <property type="match status" value="1"/>
</dbReference>
<dbReference type="Pfam" id="PF07690">
    <property type="entry name" value="MFS_1"/>
    <property type="match status" value="1"/>
</dbReference>
<feature type="transmembrane region" description="Helical" evidence="5">
    <location>
        <begin position="434"/>
        <end position="457"/>
    </location>
</feature>
<keyword evidence="4 5" id="KW-0472">Membrane</keyword>
<feature type="domain" description="Major facilitator superfamily (MFS) profile" evidence="6">
    <location>
        <begin position="48"/>
        <end position="494"/>
    </location>
</feature>
<dbReference type="GO" id="GO:0022857">
    <property type="term" value="F:transmembrane transporter activity"/>
    <property type="evidence" value="ECO:0007669"/>
    <property type="project" value="InterPro"/>
</dbReference>
<dbReference type="InterPro" id="IPR011701">
    <property type="entry name" value="MFS"/>
</dbReference>
<evidence type="ECO:0000256" key="5">
    <source>
        <dbReference type="SAM" id="Phobius"/>
    </source>
</evidence>
<protein>
    <recommendedName>
        <fullName evidence="6">Major facilitator superfamily (MFS) profile domain-containing protein</fullName>
    </recommendedName>
</protein>
<dbReference type="Proteomes" id="UP001320420">
    <property type="component" value="Unassembled WGS sequence"/>
</dbReference>
<proteinExistence type="predicted"/>
<organism evidence="7 8">
    <name type="scientific">Diatrype stigma</name>
    <dbReference type="NCBI Taxonomy" id="117547"/>
    <lineage>
        <taxon>Eukaryota</taxon>
        <taxon>Fungi</taxon>
        <taxon>Dikarya</taxon>
        <taxon>Ascomycota</taxon>
        <taxon>Pezizomycotina</taxon>
        <taxon>Sordariomycetes</taxon>
        <taxon>Xylariomycetidae</taxon>
        <taxon>Xylariales</taxon>
        <taxon>Diatrypaceae</taxon>
        <taxon>Diatrype</taxon>
    </lineage>
</organism>
<evidence type="ECO:0000256" key="4">
    <source>
        <dbReference type="ARBA" id="ARBA00023136"/>
    </source>
</evidence>
<evidence type="ECO:0000256" key="3">
    <source>
        <dbReference type="ARBA" id="ARBA00022989"/>
    </source>
</evidence>
<dbReference type="Gene3D" id="1.20.1250.20">
    <property type="entry name" value="MFS general substrate transporter like domains"/>
    <property type="match status" value="1"/>
</dbReference>
<gene>
    <name evidence="7" type="ORF">SLS62_005010</name>
</gene>
<keyword evidence="8" id="KW-1185">Reference proteome</keyword>
<dbReference type="InterPro" id="IPR020846">
    <property type="entry name" value="MFS_dom"/>
</dbReference>
<dbReference type="PANTHER" id="PTHR23502">
    <property type="entry name" value="MAJOR FACILITATOR SUPERFAMILY"/>
    <property type="match status" value="1"/>
</dbReference>
<dbReference type="EMBL" id="JAKJXP020000032">
    <property type="protein sequence ID" value="KAK7753060.1"/>
    <property type="molecule type" value="Genomic_DNA"/>
</dbReference>
<dbReference type="SUPFAM" id="SSF103473">
    <property type="entry name" value="MFS general substrate transporter"/>
    <property type="match status" value="1"/>
</dbReference>
<keyword evidence="3 5" id="KW-1133">Transmembrane helix</keyword>
<dbReference type="PANTHER" id="PTHR23502:SF24">
    <property type="entry name" value="TRANSPORTER, PUTATIVE-RELATED"/>
    <property type="match status" value="1"/>
</dbReference>
<reference evidence="7 8" key="1">
    <citation type="submission" date="2024-02" db="EMBL/GenBank/DDBJ databases">
        <title>De novo assembly and annotation of 12 fungi associated with fruit tree decline syndrome in Ontario, Canada.</title>
        <authorList>
            <person name="Sulman M."/>
            <person name="Ellouze W."/>
            <person name="Ilyukhin E."/>
        </authorList>
    </citation>
    <scope>NUCLEOTIDE SEQUENCE [LARGE SCALE GENOMIC DNA]</scope>
    <source>
        <strain evidence="7 8">M11/M66-122</strain>
    </source>
</reference>
<evidence type="ECO:0000256" key="1">
    <source>
        <dbReference type="ARBA" id="ARBA00004141"/>
    </source>
</evidence>
<evidence type="ECO:0000256" key="2">
    <source>
        <dbReference type="ARBA" id="ARBA00022692"/>
    </source>
</evidence>
<comment type="subcellular location">
    <subcellularLocation>
        <location evidence="1">Membrane</location>
        <topology evidence="1">Multi-pass membrane protein</topology>
    </subcellularLocation>
</comment>
<dbReference type="AlphaFoldDB" id="A0AAN9UQD3"/>
<dbReference type="InterPro" id="IPR036259">
    <property type="entry name" value="MFS_trans_sf"/>
</dbReference>
<feature type="transmembrane region" description="Helical" evidence="5">
    <location>
        <begin position="205"/>
        <end position="226"/>
    </location>
</feature>
<feature type="transmembrane region" description="Helical" evidence="5">
    <location>
        <begin position="469"/>
        <end position="488"/>
    </location>
</feature>
<feature type="transmembrane region" description="Helical" evidence="5">
    <location>
        <begin position="143"/>
        <end position="165"/>
    </location>
</feature>
<evidence type="ECO:0000313" key="7">
    <source>
        <dbReference type="EMBL" id="KAK7753060.1"/>
    </source>
</evidence>
<keyword evidence="2 5" id="KW-0812">Transmembrane</keyword>
<feature type="transmembrane region" description="Helical" evidence="5">
    <location>
        <begin position="290"/>
        <end position="316"/>
    </location>
</feature>
<feature type="transmembrane region" description="Helical" evidence="5">
    <location>
        <begin position="86"/>
        <end position="104"/>
    </location>
</feature>
<dbReference type="GO" id="GO:0005886">
    <property type="term" value="C:plasma membrane"/>
    <property type="evidence" value="ECO:0007669"/>
    <property type="project" value="TreeGrafter"/>
</dbReference>
<name>A0AAN9UQD3_9PEZI</name>
<feature type="transmembrane region" description="Helical" evidence="5">
    <location>
        <begin position="177"/>
        <end position="199"/>
    </location>
</feature>
<sequence>MSNPTESSPLLTSTSAPQLHSAADGKDLTHFPPGSPLNPRNWSPWRKWLLVAAITPIDLSVSWGASGFSPAEGSFAEEFGIGDETARLGLSLYILGLALGPMFLAPLSEVFGRNGIYANSYAIFLVFLAGTALAPSVPVFMVLRFFSGLFAAVTIANFGGTIADLYPHAETGLAMSIYLWAATCGSPSGFFILSAVAQTHGWRTVFWALLGINGSLWLVLVAALWGNETRHTTILRKEAKRIAKRRRQDTENENGLSSPATLITPKHRSPKEVLHVALTRPFRFLSTEAIVVFGALYNGFLYGLSFLFNVVFVQVFGRERGFGTFGVGCAFLGIAAGISLGPLTNLWQEHYYQRAVATRGIGGGANVPEARVQLAKVAALVFPASIFWFAWTATDTGAGAVHPLVPIAASAFWGWSFYTLILMTFQYTEDAYRVFSASALAGIGLVRNIAGAAFPLFGQQLFARLGYPWGASLLGAIALLLAPIPFVLERYGVELRKRSPWARQHIGGVDDDEGDEE</sequence>
<comment type="caution">
    <text evidence="7">The sequence shown here is derived from an EMBL/GenBank/DDBJ whole genome shotgun (WGS) entry which is preliminary data.</text>
</comment>
<feature type="transmembrane region" description="Helical" evidence="5">
    <location>
        <begin position="322"/>
        <end position="344"/>
    </location>
</feature>
<evidence type="ECO:0000259" key="6">
    <source>
        <dbReference type="PROSITE" id="PS50850"/>
    </source>
</evidence>
<feature type="transmembrane region" description="Helical" evidence="5">
    <location>
        <begin position="403"/>
        <end position="422"/>
    </location>
</feature>